<gene>
    <name evidence="18" type="ORF">COU47_01120</name>
</gene>
<evidence type="ECO:0000313" key="19">
    <source>
        <dbReference type="Proteomes" id="UP000231503"/>
    </source>
</evidence>
<dbReference type="PANTHER" id="PTHR47964">
    <property type="entry name" value="ATP-DEPENDENT DNA HELICASE HOMOLOG RECG, CHLOROPLASTIC"/>
    <property type="match status" value="1"/>
</dbReference>
<dbReference type="SUPFAM" id="SSF50249">
    <property type="entry name" value="Nucleic acid-binding proteins"/>
    <property type="match status" value="1"/>
</dbReference>
<organism evidence="18 19">
    <name type="scientific">Candidatus Niyogibacteria bacterium CG10_big_fil_rev_8_21_14_0_10_46_36</name>
    <dbReference type="NCBI Taxonomy" id="1974726"/>
    <lineage>
        <taxon>Bacteria</taxon>
        <taxon>Candidatus Niyogiibacteriota</taxon>
    </lineage>
</organism>
<evidence type="ECO:0000256" key="14">
    <source>
        <dbReference type="ARBA" id="ARBA00048988"/>
    </source>
</evidence>
<keyword evidence="11" id="KW-0413">Isomerase</keyword>
<comment type="catalytic activity">
    <reaction evidence="14 15">
        <text>ATP + H2O = ADP + phosphate + H(+)</text>
        <dbReference type="Rhea" id="RHEA:13065"/>
        <dbReference type="ChEBI" id="CHEBI:15377"/>
        <dbReference type="ChEBI" id="CHEBI:15378"/>
        <dbReference type="ChEBI" id="CHEBI:30616"/>
        <dbReference type="ChEBI" id="CHEBI:43474"/>
        <dbReference type="ChEBI" id="CHEBI:456216"/>
        <dbReference type="EC" id="5.6.2.4"/>
    </reaction>
</comment>
<name>A0A2H0TDQ5_9BACT</name>
<evidence type="ECO:0000256" key="5">
    <source>
        <dbReference type="ARBA" id="ARBA00022801"/>
    </source>
</evidence>
<comment type="similarity">
    <text evidence="1 15">Belongs to the helicase family. RecG subfamily.</text>
</comment>
<keyword evidence="7 15" id="KW-0067">ATP-binding</keyword>
<proteinExistence type="inferred from homology"/>
<dbReference type="GO" id="GO:0006281">
    <property type="term" value="P:DNA repair"/>
    <property type="evidence" value="ECO:0007669"/>
    <property type="project" value="UniProtKB-UniRule"/>
</dbReference>
<keyword evidence="5 15" id="KW-0378">Hydrolase</keyword>
<dbReference type="Gene3D" id="3.40.50.300">
    <property type="entry name" value="P-loop containing nucleotide triphosphate hydrolases"/>
    <property type="match status" value="2"/>
</dbReference>
<keyword evidence="10 15" id="KW-0234">DNA repair</keyword>
<dbReference type="NCBIfam" id="TIGR00643">
    <property type="entry name" value="recG"/>
    <property type="match status" value="1"/>
</dbReference>
<evidence type="ECO:0000256" key="12">
    <source>
        <dbReference type="ARBA" id="ARBA00034617"/>
    </source>
</evidence>
<evidence type="ECO:0000256" key="7">
    <source>
        <dbReference type="ARBA" id="ARBA00022840"/>
    </source>
</evidence>
<dbReference type="NCBIfam" id="NF008168">
    <property type="entry name" value="PRK10917.2-2"/>
    <property type="match status" value="1"/>
</dbReference>
<dbReference type="CDD" id="cd04488">
    <property type="entry name" value="RecG_wedge_OBF"/>
    <property type="match status" value="1"/>
</dbReference>
<keyword evidence="9 15" id="KW-0233">DNA recombination</keyword>
<evidence type="ECO:0000256" key="13">
    <source>
        <dbReference type="ARBA" id="ARBA00034808"/>
    </source>
</evidence>
<dbReference type="GO" id="GO:0006310">
    <property type="term" value="P:DNA recombination"/>
    <property type="evidence" value="ECO:0007669"/>
    <property type="project" value="UniProtKB-UniRule"/>
</dbReference>
<dbReference type="InterPro" id="IPR045562">
    <property type="entry name" value="RecG_dom3_C"/>
</dbReference>
<dbReference type="InterPro" id="IPR001650">
    <property type="entry name" value="Helicase_C-like"/>
</dbReference>
<evidence type="ECO:0000256" key="11">
    <source>
        <dbReference type="ARBA" id="ARBA00023235"/>
    </source>
</evidence>
<evidence type="ECO:0000256" key="8">
    <source>
        <dbReference type="ARBA" id="ARBA00023125"/>
    </source>
</evidence>
<dbReference type="Pfam" id="PF17191">
    <property type="entry name" value="RecG_wedge"/>
    <property type="match status" value="1"/>
</dbReference>
<keyword evidence="8" id="KW-0238">DNA-binding</keyword>
<dbReference type="SMART" id="SM00487">
    <property type="entry name" value="DEXDc"/>
    <property type="match status" value="1"/>
</dbReference>
<dbReference type="Proteomes" id="UP000231503">
    <property type="component" value="Unassembled WGS sequence"/>
</dbReference>
<dbReference type="PROSITE" id="PS51194">
    <property type="entry name" value="HELICASE_CTER"/>
    <property type="match status" value="1"/>
</dbReference>
<dbReference type="PANTHER" id="PTHR47964:SF1">
    <property type="entry name" value="ATP-DEPENDENT DNA HELICASE HOMOLOG RECG, CHLOROPLASTIC"/>
    <property type="match status" value="1"/>
</dbReference>
<dbReference type="InterPro" id="IPR004609">
    <property type="entry name" value="ATP-dep_DNA_helicase_RecG"/>
</dbReference>
<evidence type="ECO:0000256" key="1">
    <source>
        <dbReference type="ARBA" id="ARBA00007504"/>
    </source>
</evidence>
<dbReference type="PROSITE" id="PS51192">
    <property type="entry name" value="HELICASE_ATP_BIND_1"/>
    <property type="match status" value="1"/>
</dbReference>
<dbReference type="InterPro" id="IPR014001">
    <property type="entry name" value="Helicase_ATP-bd"/>
</dbReference>
<reference evidence="19" key="1">
    <citation type="submission" date="2017-09" db="EMBL/GenBank/DDBJ databases">
        <title>Depth-based differentiation of microbial function through sediment-hosted aquifers and enrichment of novel symbionts in the deep terrestrial subsurface.</title>
        <authorList>
            <person name="Probst A.J."/>
            <person name="Ladd B."/>
            <person name="Jarett J.K."/>
            <person name="Geller-Mcgrath D.E."/>
            <person name="Sieber C.M.K."/>
            <person name="Emerson J.B."/>
            <person name="Anantharaman K."/>
            <person name="Thomas B.C."/>
            <person name="Malmstrom R."/>
            <person name="Stieglmeier M."/>
            <person name="Klingl A."/>
            <person name="Woyke T."/>
            <person name="Ryan C.M."/>
            <person name="Banfield J.F."/>
        </authorList>
    </citation>
    <scope>NUCLEOTIDE SEQUENCE [LARGE SCALE GENOMIC DNA]</scope>
</reference>
<keyword evidence="6 15" id="KW-0347">Helicase</keyword>
<keyword evidence="4 15" id="KW-0227">DNA damage</keyword>
<dbReference type="Pfam" id="PF19833">
    <property type="entry name" value="RecG_dom3_C"/>
    <property type="match status" value="1"/>
</dbReference>
<protein>
    <recommendedName>
        <fullName evidence="2 15">ATP-dependent DNA helicase RecG</fullName>
        <ecNumber evidence="13 15">5.6.2.4</ecNumber>
    </recommendedName>
</protein>
<dbReference type="Pfam" id="PF00270">
    <property type="entry name" value="DEAD"/>
    <property type="match status" value="1"/>
</dbReference>
<dbReference type="Gene3D" id="2.40.50.140">
    <property type="entry name" value="Nucleic acid-binding proteins"/>
    <property type="match status" value="1"/>
</dbReference>
<dbReference type="EMBL" id="PFCO01000003">
    <property type="protein sequence ID" value="PIR69677.1"/>
    <property type="molecule type" value="Genomic_DNA"/>
</dbReference>
<evidence type="ECO:0000256" key="4">
    <source>
        <dbReference type="ARBA" id="ARBA00022763"/>
    </source>
</evidence>
<evidence type="ECO:0000256" key="10">
    <source>
        <dbReference type="ARBA" id="ARBA00023204"/>
    </source>
</evidence>
<evidence type="ECO:0000256" key="9">
    <source>
        <dbReference type="ARBA" id="ARBA00023172"/>
    </source>
</evidence>
<evidence type="ECO:0000256" key="15">
    <source>
        <dbReference type="RuleBase" id="RU363016"/>
    </source>
</evidence>
<dbReference type="InterPro" id="IPR011545">
    <property type="entry name" value="DEAD/DEAH_box_helicase_dom"/>
</dbReference>
<dbReference type="NCBIfam" id="NF008165">
    <property type="entry name" value="PRK10917.1-3"/>
    <property type="match status" value="1"/>
</dbReference>
<evidence type="ECO:0000313" key="18">
    <source>
        <dbReference type="EMBL" id="PIR69677.1"/>
    </source>
</evidence>
<dbReference type="GO" id="GO:0005524">
    <property type="term" value="F:ATP binding"/>
    <property type="evidence" value="ECO:0007669"/>
    <property type="project" value="UniProtKB-KW"/>
</dbReference>
<feature type="domain" description="Helicase C-terminal" evidence="17">
    <location>
        <begin position="493"/>
        <end position="664"/>
    </location>
</feature>
<dbReference type="InterPro" id="IPR012340">
    <property type="entry name" value="NA-bd_OB-fold"/>
</dbReference>
<evidence type="ECO:0000256" key="2">
    <source>
        <dbReference type="ARBA" id="ARBA00017846"/>
    </source>
</evidence>
<dbReference type="Pfam" id="PF00271">
    <property type="entry name" value="Helicase_C"/>
    <property type="match status" value="1"/>
</dbReference>
<dbReference type="GO" id="GO:0003677">
    <property type="term" value="F:DNA binding"/>
    <property type="evidence" value="ECO:0007669"/>
    <property type="project" value="UniProtKB-KW"/>
</dbReference>
<dbReference type="AlphaFoldDB" id="A0A2H0TDQ5"/>
<evidence type="ECO:0000259" key="16">
    <source>
        <dbReference type="PROSITE" id="PS51192"/>
    </source>
</evidence>
<keyword evidence="3 15" id="KW-0547">Nucleotide-binding</keyword>
<comment type="catalytic activity">
    <reaction evidence="12 15">
        <text>Couples ATP hydrolysis with the unwinding of duplex DNA by translocating in the 3'-5' direction.</text>
        <dbReference type="EC" id="5.6.2.4"/>
    </reaction>
</comment>
<dbReference type="GO" id="GO:0043138">
    <property type="term" value="F:3'-5' DNA helicase activity"/>
    <property type="evidence" value="ECO:0007669"/>
    <property type="project" value="UniProtKB-EC"/>
</dbReference>
<evidence type="ECO:0000256" key="6">
    <source>
        <dbReference type="ARBA" id="ARBA00022806"/>
    </source>
</evidence>
<dbReference type="InterPro" id="IPR047112">
    <property type="entry name" value="RecG/Mfd"/>
</dbReference>
<dbReference type="GO" id="GO:0016887">
    <property type="term" value="F:ATP hydrolysis activity"/>
    <property type="evidence" value="ECO:0007669"/>
    <property type="project" value="RHEA"/>
</dbReference>
<dbReference type="EC" id="5.6.2.4" evidence="13 15"/>
<comment type="function">
    <text evidence="15">Plays a critical role in recombination and DNA repair. Helps process Holliday junction intermediates to mature products by catalyzing branch migration. Has replication fork regression activity, unwinds stalled or blocked replication forks to make a HJ that can be resolved. Has a DNA unwinding activity characteristic of a DNA helicase with 3'-5' polarity.</text>
</comment>
<sequence>MAGFLFVFSWSFTHYEEMNSPLAKHITVRPQHERALSHLGIKTVRDMLYHFPIRYKSFADQKAIADLSEGDEATIQGRVIHAKAQKTWKKKINIAETIVSDGTGSIRIVWFNQPYMANILSKGALHTFSGKVGCDKKGLVMANPRYESITKFSKEKDLIIEDGDKLTPFYPETKGISSRWMSFAIQKLFRAMQDGVITTQDTLPDYIRERYKLPEITQALHAIHMPKKRAHIETAQKRFAFEEIFYIQLLRQQERALREAHPSYIIEAPQETLAPFLESLPFTLTGAQKSAVDAVFKNLANTSPMARLLEGDVGSGKTVVAAAAINAVTDAGMQAAFMAPTEVVARQHYQELQTLFKEKRLKLGLITSSECRKFPSKVSYEPDTHISKSQLLTWVASGEIDILVGTHALIQKNVTFKTLALAVIDEQHRFGIKQRAKLASRANEKIPHLLSMTATPIPRTLALTIYGDLDLTLLDEMPPGRKPIQTSIVEKEKRQDAYDFMKKELHAGRQAYVVCPRIEEEAKTDNPLFLDMKSVKAEYKKLKKDIFPEFEIGMLHGQLTPKEKEKTMREFREGKIQVLVATSVIEVGVNVPNATIMMIEGAERFGLAQLHQLRGRVLRGTHQPYCFVFTDSASDKTKERMHALIKAKNGFELAEYDLQFRGAGELTGTKQWGISDVGMMALQNLKMVEAARSEAQTLLKQDAKLASHPILKEKLQNLAQESLIHFE</sequence>
<evidence type="ECO:0000259" key="17">
    <source>
        <dbReference type="PROSITE" id="PS51194"/>
    </source>
</evidence>
<dbReference type="InterPro" id="IPR027417">
    <property type="entry name" value="P-loop_NTPase"/>
</dbReference>
<evidence type="ECO:0000256" key="3">
    <source>
        <dbReference type="ARBA" id="ARBA00022741"/>
    </source>
</evidence>
<accession>A0A2H0TDQ5</accession>
<feature type="domain" description="Helicase ATP-binding" evidence="16">
    <location>
        <begin position="298"/>
        <end position="474"/>
    </location>
</feature>
<dbReference type="InterPro" id="IPR033454">
    <property type="entry name" value="RecG_wedge"/>
</dbReference>
<dbReference type="SMART" id="SM00490">
    <property type="entry name" value="HELICc"/>
    <property type="match status" value="1"/>
</dbReference>
<comment type="caution">
    <text evidence="18">The sequence shown here is derived from an EMBL/GenBank/DDBJ whole genome shotgun (WGS) entry which is preliminary data.</text>
</comment>
<dbReference type="SUPFAM" id="SSF52540">
    <property type="entry name" value="P-loop containing nucleoside triphosphate hydrolases"/>
    <property type="match status" value="2"/>
</dbReference>